<evidence type="ECO:0008006" key="3">
    <source>
        <dbReference type="Google" id="ProtNLM"/>
    </source>
</evidence>
<dbReference type="InterPro" id="IPR027417">
    <property type="entry name" value="P-loop_NTPase"/>
</dbReference>
<dbReference type="EMBL" id="CP018049">
    <property type="protein sequence ID" value="AUZ45377.1"/>
    <property type="molecule type" value="Genomic_DNA"/>
</dbReference>
<evidence type="ECO:0000313" key="2">
    <source>
        <dbReference type="Proteomes" id="UP000239888"/>
    </source>
</evidence>
<protein>
    <recommendedName>
        <fullName evidence="3">AAA domain-containing protein</fullName>
    </recommendedName>
</protein>
<accession>A0A2L0RTB1</accession>
<dbReference type="KEGG" id="poi:BOP93_07120"/>
<gene>
    <name evidence="1" type="ORF">BOP93_07120</name>
</gene>
<sequence length="226" mass="25992">MDIQRSCAKTFENRITTFDSETKETELKIELEETNPNYLSNFNIKRLNQKLEEIQHYKSLNLYVSSVNIESDVASYVRSIQSEYDFIICDSKCEVTQTTTIDIMNIADLVIFPYLDSALDLETVGEIDLLVKSNIIKNKYTNTIYRSILICDNTISKNEEAEFVQFFKSFYSESQPLLNHTIKKRKAYKEAIFAGKGVCEVKTTPSTVKAQNEFLAVAQEILNLLK</sequence>
<proteinExistence type="predicted"/>
<organism evidence="1 2">
    <name type="scientific">Pseudomonas orientalis</name>
    <dbReference type="NCBI Taxonomy" id="76758"/>
    <lineage>
        <taxon>Bacteria</taxon>
        <taxon>Pseudomonadati</taxon>
        <taxon>Pseudomonadota</taxon>
        <taxon>Gammaproteobacteria</taxon>
        <taxon>Pseudomonadales</taxon>
        <taxon>Pseudomonadaceae</taxon>
        <taxon>Pseudomonas</taxon>
    </lineage>
</organism>
<dbReference type="Gene3D" id="3.40.50.300">
    <property type="entry name" value="P-loop containing nucleotide triphosphate hydrolases"/>
    <property type="match status" value="1"/>
</dbReference>
<evidence type="ECO:0000313" key="1">
    <source>
        <dbReference type="EMBL" id="AUZ45377.1"/>
    </source>
</evidence>
<dbReference type="Proteomes" id="UP000239888">
    <property type="component" value="Chromosome"/>
</dbReference>
<dbReference type="AlphaFoldDB" id="A0A2L0RTB1"/>
<dbReference type="Pfam" id="PF09140">
    <property type="entry name" value="MipZ"/>
    <property type="match status" value="1"/>
</dbReference>
<dbReference type="InterPro" id="IPR015223">
    <property type="entry name" value="MipZ"/>
</dbReference>
<reference evidence="1 2" key="1">
    <citation type="journal article" date="2018" name="Front. Microbiol.">
        <title>Pseudomonas orientalis F9: A Potent Antagonist against Phytopathogens with Phytotoxic Effect in the Apple Flower.</title>
        <authorList>
            <person name="Zengerer V."/>
            <person name="Schmid M."/>
            <person name="Bieri M."/>
            <person name="Muller D.C."/>
            <person name="Remus-Emsermann M.N.P."/>
            <person name="Ahrens C.H."/>
            <person name="Pelludat C."/>
        </authorList>
    </citation>
    <scope>NUCLEOTIDE SEQUENCE [LARGE SCALE GENOMIC DNA]</scope>
    <source>
        <strain evidence="1 2">F9</strain>
    </source>
</reference>
<name>A0A2L0RTB1_9PSED</name>
<dbReference type="SUPFAM" id="SSF52540">
    <property type="entry name" value="P-loop containing nucleoside triphosphate hydrolases"/>
    <property type="match status" value="1"/>
</dbReference>